<dbReference type="Proteomes" id="UP000515152">
    <property type="component" value="Chromosome 25"/>
</dbReference>
<comment type="similarity">
    <text evidence="4">Belongs to the RNF152 family.</text>
</comment>
<dbReference type="InterPro" id="IPR001841">
    <property type="entry name" value="Znf_RING"/>
</dbReference>
<keyword evidence="9 13" id="KW-0863">Zinc-finger</keyword>
<dbReference type="GeneID" id="105900486"/>
<evidence type="ECO:0000256" key="6">
    <source>
        <dbReference type="ARBA" id="ARBA00022679"/>
    </source>
</evidence>
<sequence length="197" mass="21605">MSSLGQDSLLECQICFNFYGSRRRPKLLGCGHTCCSACLGRMCGSQCEVACPWCRALTSFPEGLSVSQLPDDPQTLLFLARRMPVFMRLPGDGCYLLPLSADAEGPLLPGELAPCLVRTSQLKDVTVVTVADNRMLELERGRGGRGGDRREDHVVKQSRWTTVCTVVLVVIILLFLLAIILQNIACVSKPFTIIACR</sequence>
<dbReference type="PANTHER" id="PTHR22791">
    <property type="entry name" value="RING-TYPE DOMAIN-CONTAINING PROTEIN"/>
    <property type="match status" value="1"/>
</dbReference>
<dbReference type="SUPFAM" id="SSF57850">
    <property type="entry name" value="RING/U-box"/>
    <property type="match status" value="1"/>
</dbReference>
<dbReference type="GO" id="GO:0061630">
    <property type="term" value="F:ubiquitin protein ligase activity"/>
    <property type="evidence" value="ECO:0007669"/>
    <property type="project" value="UniProtKB-EC"/>
</dbReference>
<evidence type="ECO:0000256" key="4">
    <source>
        <dbReference type="ARBA" id="ARBA00007082"/>
    </source>
</evidence>
<reference evidence="17" key="1">
    <citation type="submission" date="2025-08" db="UniProtKB">
        <authorList>
            <consortium name="RefSeq"/>
        </authorList>
    </citation>
    <scope>IDENTIFICATION</scope>
</reference>
<dbReference type="FunFam" id="3.30.40.10:FF:000197">
    <property type="entry name" value="E3 ubiquitin-protein ligase RNF152"/>
    <property type="match status" value="1"/>
</dbReference>
<evidence type="ECO:0000256" key="2">
    <source>
        <dbReference type="ARBA" id="ARBA00004363"/>
    </source>
</evidence>
<feature type="transmembrane region" description="Helical" evidence="14">
    <location>
        <begin position="160"/>
        <end position="181"/>
    </location>
</feature>
<evidence type="ECO:0000256" key="11">
    <source>
        <dbReference type="ARBA" id="ARBA00022989"/>
    </source>
</evidence>
<keyword evidence="8" id="KW-0479">Metal-binding</keyword>
<dbReference type="InterPro" id="IPR013083">
    <property type="entry name" value="Znf_RING/FYVE/PHD"/>
</dbReference>
<dbReference type="EC" id="2.3.2.27" evidence="5"/>
<comment type="subcellular location">
    <subcellularLocation>
        <location evidence="2">Lysosome membrane</location>
        <topology evidence="2">Single-pass membrane protein</topology>
    </subcellularLocation>
</comment>
<dbReference type="UniPathway" id="UPA00143"/>
<evidence type="ECO:0000313" key="17">
    <source>
        <dbReference type="RefSeq" id="XP_031419007.1"/>
    </source>
</evidence>
<dbReference type="InterPro" id="IPR051435">
    <property type="entry name" value="RING_finger_E3_ubiq-ligases"/>
</dbReference>
<evidence type="ECO:0000313" key="16">
    <source>
        <dbReference type="Proteomes" id="UP000515152"/>
    </source>
</evidence>
<comment type="pathway">
    <text evidence="3">Protein modification; protein ubiquitination.</text>
</comment>
<dbReference type="GO" id="GO:0016567">
    <property type="term" value="P:protein ubiquitination"/>
    <property type="evidence" value="ECO:0007669"/>
    <property type="project" value="UniProtKB-UniPathway"/>
</dbReference>
<dbReference type="CTD" id="220441"/>
<dbReference type="Pfam" id="PF19325">
    <property type="entry name" value="RNF152_C"/>
    <property type="match status" value="1"/>
</dbReference>
<dbReference type="PANTHER" id="PTHR22791:SF6">
    <property type="entry name" value="RING-TYPE DOMAIN-CONTAINING PROTEIN"/>
    <property type="match status" value="1"/>
</dbReference>
<accession>A0A6P8F783</accession>
<evidence type="ECO:0000256" key="7">
    <source>
        <dbReference type="ARBA" id="ARBA00022692"/>
    </source>
</evidence>
<keyword evidence="16" id="KW-1185">Reference proteome</keyword>
<organism evidence="16 17">
    <name type="scientific">Clupea harengus</name>
    <name type="common">Atlantic herring</name>
    <dbReference type="NCBI Taxonomy" id="7950"/>
    <lineage>
        <taxon>Eukaryota</taxon>
        <taxon>Metazoa</taxon>
        <taxon>Chordata</taxon>
        <taxon>Craniata</taxon>
        <taxon>Vertebrata</taxon>
        <taxon>Euteleostomi</taxon>
        <taxon>Actinopterygii</taxon>
        <taxon>Neopterygii</taxon>
        <taxon>Teleostei</taxon>
        <taxon>Clupei</taxon>
        <taxon>Clupeiformes</taxon>
        <taxon>Clupeoidei</taxon>
        <taxon>Clupeidae</taxon>
        <taxon>Clupea</taxon>
    </lineage>
</organism>
<dbReference type="Gene3D" id="3.30.40.10">
    <property type="entry name" value="Zinc/RING finger domain, C3HC4 (zinc finger)"/>
    <property type="match status" value="1"/>
</dbReference>
<keyword evidence="6" id="KW-0808">Transferase</keyword>
<evidence type="ECO:0000256" key="13">
    <source>
        <dbReference type="PROSITE-ProRule" id="PRU00175"/>
    </source>
</evidence>
<comment type="catalytic activity">
    <reaction evidence="1">
        <text>S-ubiquitinyl-[E2 ubiquitin-conjugating enzyme]-L-cysteine + [acceptor protein]-L-lysine = [E2 ubiquitin-conjugating enzyme]-L-cysteine + N(6)-ubiquitinyl-[acceptor protein]-L-lysine.</text>
        <dbReference type="EC" id="2.3.2.27"/>
    </reaction>
</comment>
<keyword evidence="10" id="KW-0862">Zinc</keyword>
<protein>
    <recommendedName>
        <fullName evidence="5">RING-type E3 ubiquitin transferase</fullName>
        <ecNumber evidence="5">2.3.2.27</ecNumber>
    </recommendedName>
</protein>
<feature type="domain" description="RING-type" evidence="15">
    <location>
        <begin position="12"/>
        <end position="55"/>
    </location>
</feature>
<dbReference type="AlphaFoldDB" id="A0A6P8F783"/>
<name>A0A6P8F783_CLUHA</name>
<evidence type="ECO:0000256" key="1">
    <source>
        <dbReference type="ARBA" id="ARBA00000900"/>
    </source>
</evidence>
<dbReference type="RefSeq" id="XP_031419007.1">
    <property type="nucleotide sequence ID" value="XM_031563147.1"/>
</dbReference>
<proteinExistence type="inferred from homology"/>
<evidence type="ECO:0000256" key="12">
    <source>
        <dbReference type="ARBA" id="ARBA00023136"/>
    </source>
</evidence>
<evidence type="ECO:0000256" key="9">
    <source>
        <dbReference type="ARBA" id="ARBA00022771"/>
    </source>
</evidence>
<keyword evidence="11 14" id="KW-1133">Transmembrane helix</keyword>
<dbReference type="OrthoDB" id="6106880at2759"/>
<dbReference type="GO" id="GO:0008270">
    <property type="term" value="F:zinc ion binding"/>
    <property type="evidence" value="ECO:0007669"/>
    <property type="project" value="UniProtKB-KW"/>
</dbReference>
<dbReference type="KEGG" id="char:105900486"/>
<evidence type="ECO:0000256" key="5">
    <source>
        <dbReference type="ARBA" id="ARBA00012483"/>
    </source>
</evidence>
<keyword evidence="12 14" id="KW-0472">Membrane</keyword>
<evidence type="ECO:0000256" key="8">
    <source>
        <dbReference type="ARBA" id="ARBA00022723"/>
    </source>
</evidence>
<dbReference type="PROSITE" id="PS50089">
    <property type="entry name" value="ZF_RING_2"/>
    <property type="match status" value="1"/>
</dbReference>
<evidence type="ECO:0000256" key="10">
    <source>
        <dbReference type="ARBA" id="ARBA00022833"/>
    </source>
</evidence>
<gene>
    <name evidence="17" type="primary">rnf152</name>
</gene>
<evidence type="ECO:0000256" key="3">
    <source>
        <dbReference type="ARBA" id="ARBA00004906"/>
    </source>
</evidence>
<dbReference type="InterPro" id="IPR045744">
    <property type="entry name" value="RNF152_C"/>
</dbReference>
<keyword evidence="7 14" id="KW-0812">Transmembrane</keyword>
<evidence type="ECO:0000259" key="15">
    <source>
        <dbReference type="PROSITE" id="PS50089"/>
    </source>
</evidence>
<evidence type="ECO:0000256" key="14">
    <source>
        <dbReference type="SAM" id="Phobius"/>
    </source>
</evidence>
<dbReference type="GO" id="GO:0005765">
    <property type="term" value="C:lysosomal membrane"/>
    <property type="evidence" value="ECO:0007669"/>
    <property type="project" value="UniProtKB-SubCell"/>
</dbReference>